<dbReference type="RefSeq" id="WP_377152613.1">
    <property type="nucleotide sequence ID" value="NZ_JBHSAF010000014.1"/>
</dbReference>
<keyword evidence="2" id="KW-0449">Lipoprotein</keyword>
<keyword evidence="2" id="KW-0472">Membrane</keyword>
<evidence type="ECO:0000256" key="1">
    <source>
        <dbReference type="ARBA" id="ARBA00007613"/>
    </source>
</evidence>
<keyword evidence="2" id="KW-0564">Palmitate</keyword>
<dbReference type="Proteomes" id="UP001595692">
    <property type="component" value="Unassembled WGS sequence"/>
</dbReference>
<dbReference type="Gene3D" id="1.20.1600.10">
    <property type="entry name" value="Outer membrane efflux proteins (OEP)"/>
    <property type="match status" value="1"/>
</dbReference>
<organism evidence="3 4">
    <name type="scientific">Pseudaeromonas sharmana</name>
    <dbReference type="NCBI Taxonomy" id="328412"/>
    <lineage>
        <taxon>Bacteria</taxon>
        <taxon>Pseudomonadati</taxon>
        <taxon>Pseudomonadota</taxon>
        <taxon>Gammaproteobacteria</taxon>
        <taxon>Aeromonadales</taxon>
        <taxon>Aeromonadaceae</taxon>
        <taxon>Pseudaeromonas</taxon>
    </lineage>
</organism>
<dbReference type="EMBL" id="JBHSAF010000014">
    <property type="protein sequence ID" value="MFC3914092.1"/>
    <property type="molecule type" value="Genomic_DNA"/>
</dbReference>
<reference evidence="4" key="1">
    <citation type="journal article" date="2019" name="Int. J. Syst. Evol. Microbiol.">
        <title>The Global Catalogue of Microorganisms (GCM) 10K type strain sequencing project: providing services to taxonomists for standard genome sequencing and annotation.</title>
        <authorList>
            <consortium name="The Broad Institute Genomics Platform"/>
            <consortium name="The Broad Institute Genome Sequencing Center for Infectious Disease"/>
            <person name="Wu L."/>
            <person name="Ma J."/>
        </authorList>
    </citation>
    <scope>NUCLEOTIDE SEQUENCE [LARGE SCALE GENOMIC DNA]</scope>
    <source>
        <strain evidence="4">CCUG 54939</strain>
    </source>
</reference>
<accession>A0ABV8CPE9</accession>
<comment type="similarity">
    <text evidence="1 2">Belongs to the outer membrane factor (OMF) (TC 1.B.17) family.</text>
</comment>
<evidence type="ECO:0000313" key="4">
    <source>
        <dbReference type="Proteomes" id="UP001595692"/>
    </source>
</evidence>
<dbReference type="SUPFAM" id="SSF56954">
    <property type="entry name" value="Outer membrane efflux proteins (OEP)"/>
    <property type="match status" value="1"/>
</dbReference>
<dbReference type="Gene3D" id="2.20.200.10">
    <property type="entry name" value="Outer membrane efflux proteins (OEP)"/>
    <property type="match status" value="1"/>
</dbReference>
<keyword evidence="4" id="KW-1185">Reference proteome</keyword>
<dbReference type="Pfam" id="PF02321">
    <property type="entry name" value="OEP"/>
    <property type="match status" value="2"/>
</dbReference>
<comment type="subcellular location">
    <subcellularLocation>
        <location evidence="2">Cell outer membrane</location>
        <topology evidence="2">Lipid-anchor</topology>
    </subcellularLocation>
</comment>
<evidence type="ECO:0000313" key="3">
    <source>
        <dbReference type="EMBL" id="MFC3914092.1"/>
    </source>
</evidence>
<keyword evidence="2" id="KW-1134">Transmembrane beta strand</keyword>
<dbReference type="NCBIfam" id="TIGR01845">
    <property type="entry name" value="outer_NodT"/>
    <property type="match status" value="1"/>
</dbReference>
<gene>
    <name evidence="3" type="ORF">ACFOSS_11510</name>
</gene>
<dbReference type="PANTHER" id="PTHR30203:SF32">
    <property type="entry name" value="CATION EFFLUX SYSTEM PROTEIN CUSC"/>
    <property type="match status" value="1"/>
</dbReference>
<keyword evidence="2" id="KW-0812">Transmembrane</keyword>
<proteinExistence type="inferred from homology"/>
<dbReference type="PANTHER" id="PTHR30203">
    <property type="entry name" value="OUTER MEMBRANE CATION EFFLUX PROTEIN"/>
    <property type="match status" value="1"/>
</dbReference>
<dbReference type="InterPro" id="IPR003423">
    <property type="entry name" value="OMP_efflux"/>
</dbReference>
<protein>
    <submittedName>
        <fullName evidence="3">Efflux transporter outer membrane subunit</fullName>
    </submittedName>
</protein>
<evidence type="ECO:0000256" key="2">
    <source>
        <dbReference type="RuleBase" id="RU362097"/>
    </source>
</evidence>
<dbReference type="InterPro" id="IPR010131">
    <property type="entry name" value="MdtP/NodT-like"/>
</dbReference>
<comment type="caution">
    <text evidence="3">The sequence shown here is derived from an EMBL/GenBank/DDBJ whole genome shotgun (WGS) entry which is preliminary data.</text>
</comment>
<sequence>MNNYTPTRLAAAVVLAMMVTACGSVMRSEYQRPAMTLPEHWQQATSTPSQIPARWWQVFQDPQLDRMLTQLRQSNPDLAKAGISLYKARLTAQQTATNAWPTPTVGLNAQSSKPLAGGGSSKSFTGSAALSYELDLWGKLASQRDVTHWLAVASDEDRQATELSMMGTAAGLYWQIGYLNQAISLSEESLQDTRKLLQLVNSRYQAGAIGEQDLVSAEQEVASQQATVIDYRRQLVAQRNALAILFDAPPEAWLPELDKLEALHVPSIPAGLPASVLGNRPDLRASEARLRSALASTDAAKLNLYPALSLTATAGSESSALGHLLSDPVATLGAGLTLPFVDWQNQSLAIDLADADYQSAVVSFRQDLYQALSEVETELNAGQHYAQQGELLKQQWQWAHKRSLIALSRYRNGATDVQDWLDARASERTAALAWAQNHLNRLNSSMSLLKALGGAGKVQQQAGQ</sequence>
<name>A0ABV8CPE9_9GAMM</name>